<evidence type="ECO:0000256" key="3">
    <source>
        <dbReference type="ARBA" id="ARBA00022741"/>
    </source>
</evidence>
<dbReference type="HOGENOM" id="CLU_087521_1_0_9"/>
<keyword evidence="6" id="KW-0173">Coenzyme A biosynthesis</keyword>
<dbReference type="Proteomes" id="UP000044136">
    <property type="component" value="Unassembled WGS sequence"/>
</dbReference>
<dbReference type="RefSeq" id="WP_035810825.1">
    <property type="nucleotide sequence ID" value="NZ_CCSE01000001.1"/>
</dbReference>
<dbReference type="GO" id="GO:0005829">
    <property type="term" value="C:cytosol"/>
    <property type="evidence" value="ECO:0007669"/>
    <property type="project" value="TreeGrafter"/>
</dbReference>
<dbReference type="PIRSF" id="PIRSF036940">
    <property type="entry name" value="PanK_bac_aCoA"/>
    <property type="match status" value="1"/>
</dbReference>
<gene>
    <name evidence="7" type="primary">coaW</name>
    <name evidence="7" type="ORF">BN1048_02018</name>
</gene>
<proteinExistence type="predicted"/>
<dbReference type="InterPro" id="IPR043129">
    <property type="entry name" value="ATPase_NBD"/>
</dbReference>
<keyword evidence="2" id="KW-0808">Transferase</keyword>
<evidence type="ECO:0000256" key="4">
    <source>
        <dbReference type="ARBA" id="ARBA00022777"/>
    </source>
</evidence>
<keyword evidence="3" id="KW-0547">Nucleotide-binding</keyword>
<dbReference type="Pfam" id="PF03630">
    <property type="entry name" value="Fumble"/>
    <property type="match status" value="1"/>
</dbReference>
<dbReference type="SUPFAM" id="SSF53067">
    <property type="entry name" value="Actin-like ATPase domain"/>
    <property type="match status" value="1"/>
</dbReference>
<dbReference type="NCBIfam" id="NF009842">
    <property type="entry name" value="PRK13317.1"/>
    <property type="match status" value="1"/>
</dbReference>
<evidence type="ECO:0000256" key="1">
    <source>
        <dbReference type="ARBA" id="ARBA00022490"/>
    </source>
</evidence>
<evidence type="ECO:0000256" key="6">
    <source>
        <dbReference type="ARBA" id="ARBA00022993"/>
    </source>
</evidence>
<dbReference type="PANTHER" id="PTHR12280">
    <property type="entry name" value="PANTOTHENATE KINASE"/>
    <property type="match status" value="1"/>
</dbReference>
<accession>A0A078MEW0</accession>
<dbReference type="GO" id="GO:0004594">
    <property type="term" value="F:pantothenate kinase activity"/>
    <property type="evidence" value="ECO:0007669"/>
    <property type="project" value="InterPro"/>
</dbReference>
<sequence>MKIGIDAGGTLIKVALLTDEGRTFKKYPAGEINHVIEMLNNEYAGDDVYLTGGKAEYIQEKLNFDATLSIEFDATFRGLTQLLKEAGMDLDRYVYLNVGTGTSFHQATRVSQKRVGGSGVGGGTLMGLSYMLTGISDFDEIIERAENGDRDIIDLKVHHIYNGRPAPIPGDLTASNFGHIINAQKTATAEDQLIAVIGLVAETVTAMAINLADAFETKNMVFIGSTLLDNKVMTDIIYRYSELKNAEAYVVPDGEYSGALGAIS</sequence>
<protein>
    <submittedName>
        <fullName evidence="7">Type II pantothenate kinase</fullName>
    </submittedName>
</protein>
<dbReference type="GO" id="GO:0015937">
    <property type="term" value="P:coenzyme A biosynthetic process"/>
    <property type="evidence" value="ECO:0007669"/>
    <property type="project" value="UniProtKB-KW"/>
</dbReference>
<keyword evidence="8" id="KW-1185">Reference proteome</keyword>
<evidence type="ECO:0000256" key="5">
    <source>
        <dbReference type="ARBA" id="ARBA00022840"/>
    </source>
</evidence>
<keyword evidence="1" id="KW-0963">Cytoplasm</keyword>
<dbReference type="CDD" id="cd24085">
    <property type="entry name" value="ASKHA_NBD_PanK-II_bac"/>
    <property type="match status" value="1"/>
</dbReference>
<dbReference type="eggNOG" id="COG5146">
    <property type="taxonomic scope" value="Bacteria"/>
</dbReference>
<dbReference type="Gene3D" id="3.30.420.40">
    <property type="match status" value="1"/>
</dbReference>
<name>A0A078MEW0_9STAP</name>
<keyword evidence="4 7" id="KW-0418">Kinase</keyword>
<dbReference type="AlphaFoldDB" id="A0A078MEW0"/>
<dbReference type="InterPro" id="IPR011602">
    <property type="entry name" value="Type_II_PanK_bac"/>
</dbReference>
<reference evidence="7 8" key="1">
    <citation type="submission" date="2014-07" db="EMBL/GenBank/DDBJ databases">
        <authorList>
            <person name="Urmite Genomes Urmite Genomes"/>
        </authorList>
    </citation>
    <scope>NUCLEOTIDE SEQUENCE [LARGE SCALE GENOMIC DNA]</scope>
    <source>
        <strain evidence="7 8">13MG44_air</strain>
    </source>
</reference>
<evidence type="ECO:0000313" key="7">
    <source>
        <dbReference type="EMBL" id="CEA03251.1"/>
    </source>
</evidence>
<dbReference type="OrthoDB" id="358216at2"/>
<dbReference type="STRING" id="1461582.BN1048_02018"/>
<organism evidence="7 8">
    <name type="scientific">Jeotgalicoccus saudimassiliensis</name>
    <dbReference type="NCBI Taxonomy" id="1461582"/>
    <lineage>
        <taxon>Bacteria</taxon>
        <taxon>Bacillati</taxon>
        <taxon>Bacillota</taxon>
        <taxon>Bacilli</taxon>
        <taxon>Bacillales</taxon>
        <taxon>Staphylococcaceae</taxon>
        <taxon>Jeotgalicoccus</taxon>
    </lineage>
</organism>
<dbReference type="GO" id="GO:0005524">
    <property type="term" value="F:ATP binding"/>
    <property type="evidence" value="ECO:0007669"/>
    <property type="project" value="UniProtKB-KW"/>
</dbReference>
<evidence type="ECO:0000256" key="2">
    <source>
        <dbReference type="ARBA" id="ARBA00022679"/>
    </source>
</evidence>
<dbReference type="InterPro" id="IPR004567">
    <property type="entry name" value="Type_II_PanK"/>
</dbReference>
<evidence type="ECO:0000313" key="8">
    <source>
        <dbReference type="Proteomes" id="UP000044136"/>
    </source>
</evidence>
<dbReference type="EMBL" id="CCSE01000001">
    <property type="protein sequence ID" value="CEA03251.1"/>
    <property type="molecule type" value="Genomic_DNA"/>
</dbReference>
<dbReference type="PANTHER" id="PTHR12280:SF20">
    <property type="entry name" value="4'-PHOSPHOPANTETHEINE PHOSPHATASE"/>
    <property type="match status" value="1"/>
</dbReference>
<keyword evidence="5" id="KW-0067">ATP-binding</keyword>